<keyword evidence="3" id="KW-1185">Reference proteome</keyword>
<dbReference type="EMBL" id="CP071527">
    <property type="protein sequence ID" value="USQ13584.1"/>
    <property type="molecule type" value="Genomic_DNA"/>
</dbReference>
<dbReference type="Proteomes" id="UP001057474">
    <property type="component" value="Chromosome"/>
</dbReference>
<evidence type="ECO:0000313" key="3">
    <source>
        <dbReference type="Proteomes" id="UP001057474"/>
    </source>
</evidence>
<evidence type="ECO:0000256" key="1">
    <source>
        <dbReference type="SAM" id="MobiDB-lite"/>
    </source>
</evidence>
<feature type="region of interest" description="Disordered" evidence="1">
    <location>
        <begin position="279"/>
        <end position="305"/>
    </location>
</feature>
<dbReference type="RefSeq" id="WP_252579878.1">
    <property type="nucleotide sequence ID" value="NZ_CP071527.1"/>
</dbReference>
<protein>
    <submittedName>
        <fullName evidence="2">Uncharacterized protein</fullName>
    </submittedName>
</protein>
<accession>A0ABY4Y7H4</accession>
<gene>
    <name evidence="2" type="ORF">J2N86_13005</name>
</gene>
<proteinExistence type="predicted"/>
<name>A0ABY4Y7H4_9GAMM</name>
<organism evidence="2 3">
    <name type="scientific">Legionella lytica</name>
    <dbReference type="NCBI Taxonomy" id="96232"/>
    <lineage>
        <taxon>Bacteria</taxon>
        <taxon>Pseudomonadati</taxon>
        <taxon>Pseudomonadota</taxon>
        <taxon>Gammaproteobacteria</taxon>
        <taxon>Legionellales</taxon>
        <taxon>Legionellaceae</taxon>
        <taxon>Legionella</taxon>
    </lineage>
</organism>
<sequence length="944" mass="106758">MNRKKIFRISTVLLGALHKLEQADENSAAFHVNVVLDALKQFKTAIKESSKLTADVHSLLLQLDIIDNTELLTQSSFCADIKENVEQILKLLDINAPDMIFLLTAPFDEDARTGDGQYAKSLVKGFSQHSSTPCIWLKQKDEHYSIPCTPGLQPIPTNSIPTVTVLQPVANEHTVLSGYSCETNEKLKEAIHCIERKITLRTPQVILGANNELLRIGFMSGTQKIIFGREDVVERLALVSEQIAEHKTDSSGKTVEELNKGLTQITQYKSDTYRLLISTSSSEPNVNEPPLVDSTNENSTPKQRTNKEKAVDLFEQMIQCSQQYGVSVSISKKTFEDSTKPEACLIAILKEWNLAVKKAKAFKARLNELGEAELLLTSLQAAFEAPRYDKGELVAALEQLSGIRESFYDFSTQKVGKREQTKPDGTAEFYKVLEIAKEDEDRKNIINQLAETMIKLGEGKKLGVDIHIRTPDTGAFFMPADIEIFQQAGIRVNITVHEYKQNYTRRFLQKMLHDLLRNADSVLFFNEKDRHNAVCAAQNGDLDRERKEEHHWAITPYNLKDKAGLTVASQELSGTSLLTPKEVIQKEPNILSFGTIRPGKGFEEVLKIGIELKKRADSGLHNFKGVVIISGDPQDTNLMEQFFAERYGLENLKRYQKELQQSSIDYKTMDNKQKQNYWKKAKVALEKEVENKLHNPYIEIHPWCELHELAELKNRSKYVCRMDDMGMRNNGSAIISVLDVGVIYTKWGTVTDHDYYPHSVKDHEKGIYGEAVDLGNNKYGLHQGAKEWDKKKKVESSYKRKPMARDPINDILPSIIGREENQQKYAHDLTESANYKTVVAAQKLLTERFTLQNGVLNLQQAFVLDGQEQPTQQLVDRVVPLSPQKPNRFSGIHGLSMQANRHVFFNEQQIWKSTQEALVIEDAVDNNSEIAEQIPTQGTASLNA</sequence>
<evidence type="ECO:0000313" key="2">
    <source>
        <dbReference type="EMBL" id="USQ13584.1"/>
    </source>
</evidence>
<reference evidence="2" key="1">
    <citation type="submission" date="2021-03" db="EMBL/GenBank/DDBJ databases">
        <title>Legionella lytica PCM 2298.</title>
        <authorList>
            <person name="Koper P."/>
        </authorList>
    </citation>
    <scope>NUCLEOTIDE SEQUENCE</scope>
    <source>
        <strain evidence="2">PCM 2298</strain>
    </source>
</reference>
<feature type="compositionally biased region" description="Polar residues" evidence="1">
    <location>
        <begin position="293"/>
        <end position="303"/>
    </location>
</feature>